<dbReference type="PANTHER" id="PTHR42932">
    <property type="entry name" value="GENERAL STRESS PROTEIN 20U"/>
    <property type="match status" value="1"/>
</dbReference>
<feature type="domain" description="Ferritin/DPS" evidence="3">
    <location>
        <begin position="8"/>
        <end position="145"/>
    </location>
</feature>
<name>A0ABQ5TKC2_9BACI</name>
<keyword evidence="4" id="KW-0238">DNA-binding</keyword>
<dbReference type="PROSITE" id="PS00818">
    <property type="entry name" value="DPS_1"/>
    <property type="match status" value="1"/>
</dbReference>
<protein>
    <submittedName>
        <fullName evidence="4">Metalloregulation DNA-binding stress protein</fullName>
    </submittedName>
</protein>
<dbReference type="InterPro" id="IPR023188">
    <property type="entry name" value="DPS_DNA-bd_CS"/>
</dbReference>
<organism evidence="4 5">
    <name type="scientific">Oceanobacillus kimchii</name>
    <dbReference type="NCBI Taxonomy" id="746691"/>
    <lineage>
        <taxon>Bacteria</taxon>
        <taxon>Bacillati</taxon>
        <taxon>Bacillota</taxon>
        <taxon>Bacilli</taxon>
        <taxon>Bacillales</taxon>
        <taxon>Bacillaceae</taxon>
        <taxon>Oceanobacillus</taxon>
    </lineage>
</organism>
<dbReference type="GO" id="GO:0003677">
    <property type="term" value="F:DNA binding"/>
    <property type="evidence" value="ECO:0007669"/>
    <property type="project" value="UniProtKB-KW"/>
</dbReference>
<dbReference type="PROSITE" id="PS00819">
    <property type="entry name" value="DPS_2"/>
    <property type="match status" value="1"/>
</dbReference>
<dbReference type="CDD" id="cd01043">
    <property type="entry name" value="DPS"/>
    <property type="match status" value="1"/>
</dbReference>
<evidence type="ECO:0000256" key="2">
    <source>
        <dbReference type="RuleBase" id="RU003875"/>
    </source>
</evidence>
<comment type="similarity">
    <text evidence="1 2">Belongs to the Dps family.</text>
</comment>
<evidence type="ECO:0000313" key="4">
    <source>
        <dbReference type="EMBL" id="GLO66073.1"/>
    </source>
</evidence>
<keyword evidence="5" id="KW-1185">Reference proteome</keyword>
<accession>A0ABQ5TKC2</accession>
<sequence>MDNQRLINFLNQLLSNYFVLYVKLHRYHWFVKGVHFFTLHDKFEEMYEQIAVQLDEIAERILMIGGKPLATMAKYIKESTIEEAAADDEEAEIIQQLVKNITQLISEIQKEGYSLTEEFHDHPTEDLLTSLHADLDKKKWMLESYQK</sequence>
<dbReference type="InterPro" id="IPR009078">
    <property type="entry name" value="Ferritin-like_SF"/>
</dbReference>
<comment type="caution">
    <text evidence="4">The sequence shown here is derived from an EMBL/GenBank/DDBJ whole genome shotgun (WGS) entry which is preliminary data.</text>
</comment>
<dbReference type="SUPFAM" id="SSF47240">
    <property type="entry name" value="Ferritin-like"/>
    <property type="match status" value="1"/>
</dbReference>
<evidence type="ECO:0000256" key="1">
    <source>
        <dbReference type="ARBA" id="ARBA00009497"/>
    </source>
</evidence>
<reference evidence="4 5" key="1">
    <citation type="submission" date="2023-02" db="EMBL/GenBank/DDBJ databases">
        <title>Oceanobacillus kimchii IFOP_LL358 isolated form Alexandrium catenella lab strain.</title>
        <authorList>
            <person name="Gajardo G."/>
            <person name="Ueki S."/>
            <person name="Maruyama F."/>
        </authorList>
    </citation>
    <scope>NUCLEOTIDE SEQUENCE [LARGE SCALE GENOMIC DNA]</scope>
    <source>
        <strain evidence="4 5">IFOP_LL358</strain>
    </source>
</reference>
<dbReference type="Proteomes" id="UP001275436">
    <property type="component" value="Unassembled WGS sequence"/>
</dbReference>
<dbReference type="InterPro" id="IPR008331">
    <property type="entry name" value="Ferritin_DPS_dom"/>
</dbReference>
<dbReference type="InterPro" id="IPR012347">
    <property type="entry name" value="Ferritin-like"/>
</dbReference>
<dbReference type="PANTHER" id="PTHR42932:SF1">
    <property type="entry name" value="GENERAL STRESS PROTEIN 20U"/>
    <property type="match status" value="1"/>
</dbReference>
<dbReference type="RefSeq" id="WP_017796747.1">
    <property type="nucleotide sequence ID" value="NZ_BSKO01000001.1"/>
</dbReference>
<dbReference type="Gene3D" id="1.20.1260.10">
    <property type="match status" value="1"/>
</dbReference>
<dbReference type="InterPro" id="IPR002177">
    <property type="entry name" value="DPS_DNA-bd"/>
</dbReference>
<dbReference type="PRINTS" id="PR01346">
    <property type="entry name" value="HELNAPAPROT"/>
</dbReference>
<dbReference type="Pfam" id="PF00210">
    <property type="entry name" value="Ferritin"/>
    <property type="match status" value="1"/>
</dbReference>
<gene>
    <name evidence="4" type="primary">mrgA</name>
    <name evidence="4" type="ORF">MACH08_18570</name>
</gene>
<evidence type="ECO:0000313" key="5">
    <source>
        <dbReference type="Proteomes" id="UP001275436"/>
    </source>
</evidence>
<evidence type="ECO:0000259" key="3">
    <source>
        <dbReference type="Pfam" id="PF00210"/>
    </source>
</evidence>
<dbReference type="PIRSF" id="PIRSF005900">
    <property type="entry name" value="Dps"/>
    <property type="match status" value="1"/>
</dbReference>
<dbReference type="EMBL" id="BSKO01000001">
    <property type="protein sequence ID" value="GLO66073.1"/>
    <property type="molecule type" value="Genomic_DNA"/>
</dbReference>
<proteinExistence type="inferred from homology"/>